<dbReference type="Proteomes" id="UP001194696">
    <property type="component" value="Unassembled WGS sequence"/>
</dbReference>
<dbReference type="InterPro" id="IPR014729">
    <property type="entry name" value="Rossmann-like_a/b/a_fold"/>
</dbReference>
<evidence type="ECO:0000256" key="10">
    <source>
        <dbReference type="ARBA" id="ARBA00047469"/>
    </source>
</evidence>
<comment type="caution">
    <text evidence="15">The sequence shown here is derived from an EMBL/GenBank/DDBJ whole genome shotgun (WGS) entry which is preliminary data.</text>
</comment>
<evidence type="ECO:0000256" key="7">
    <source>
        <dbReference type="ARBA" id="ARBA00022917"/>
    </source>
</evidence>
<evidence type="ECO:0000256" key="2">
    <source>
        <dbReference type="ARBA" id="ARBA00005594"/>
    </source>
</evidence>
<comment type="subcellular location">
    <subcellularLocation>
        <location evidence="1">Cytoplasm</location>
    </subcellularLocation>
</comment>
<dbReference type="InterPro" id="IPR013155">
    <property type="entry name" value="M/V/L/I-tRNA-synth_anticd-bd"/>
</dbReference>
<dbReference type="InterPro" id="IPR015413">
    <property type="entry name" value="Methionyl/Leucyl_tRNA_Synth"/>
</dbReference>
<dbReference type="NCBIfam" id="TIGR00395">
    <property type="entry name" value="leuS_arch"/>
    <property type="match status" value="1"/>
</dbReference>
<keyword evidence="5" id="KW-0547">Nucleotide-binding</keyword>
<dbReference type="Pfam" id="PF00133">
    <property type="entry name" value="tRNA-synt_1"/>
    <property type="match status" value="1"/>
</dbReference>
<evidence type="ECO:0000256" key="4">
    <source>
        <dbReference type="ARBA" id="ARBA00022598"/>
    </source>
</evidence>
<evidence type="ECO:0000256" key="1">
    <source>
        <dbReference type="ARBA" id="ARBA00004496"/>
    </source>
</evidence>
<dbReference type="InterPro" id="IPR004493">
    <property type="entry name" value="Leu-tRNA-synth_Ia_arc/euk"/>
</dbReference>
<gene>
    <name evidence="15" type="primary">CDC60</name>
    <name evidence="15" type="ORF">BGZ96_001381</name>
</gene>
<dbReference type="CDD" id="cd00812">
    <property type="entry name" value="LeuRS_core"/>
    <property type="match status" value="1"/>
</dbReference>
<dbReference type="InterPro" id="IPR055416">
    <property type="entry name" value="RBD_LARS1"/>
</dbReference>
<evidence type="ECO:0000313" key="15">
    <source>
        <dbReference type="EMBL" id="KAG0280877.1"/>
    </source>
</evidence>
<feature type="domain" description="Methionyl/Valyl/Leucyl/Isoleucyl-tRNA synthetase anticodon-binding" evidence="12">
    <location>
        <begin position="934"/>
        <end position="1065"/>
    </location>
</feature>
<keyword evidence="8 15" id="KW-0030">Aminoacyl-tRNA synthetase</keyword>
<evidence type="ECO:0000259" key="12">
    <source>
        <dbReference type="Pfam" id="PF08264"/>
    </source>
</evidence>
<name>A0ABQ7JMM9_9FUNG</name>
<comment type="catalytic activity">
    <reaction evidence="10">
        <text>tRNA(Leu) + L-leucine + ATP = L-leucyl-tRNA(Leu) + AMP + diphosphate</text>
        <dbReference type="Rhea" id="RHEA:11688"/>
        <dbReference type="Rhea" id="RHEA-COMP:9613"/>
        <dbReference type="Rhea" id="RHEA-COMP:9622"/>
        <dbReference type="ChEBI" id="CHEBI:30616"/>
        <dbReference type="ChEBI" id="CHEBI:33019"/>
        <dbReference type="ChEBI" id="CHEBI:57427"/>
        <dbReference type="ChEBI" id="CHEBI:78442"/>
        <dbReference type="ChEBI" id="CHEBI:78494"/>
        <dbReference type="ChEBI" id="CHEBI:456215"/>
        <dbReference type="EC" id="6.1.1.4"/>
    </reaction>
</comment>
<evidence type="ECO:0000256" key="9">
    <source>
        <dbReference type="ARBA" id="ARBA00030520"/>
    </source>
</evidence>
<evidence type="ECO:0000256" key="3">
    <source>
        <dbReference type="ARBA" id="ARBA00013164"/>
    </source>
</evidence>
<comment type="similarity">
    <text evidence="2">Belongs to the class-I aminoacyl-tRNA synthetase family.</text>
</comment>
<dbReference type="SUPFAM" id="SSF50677">
    <property type="entry name" value="ValRS/IleRS/LeuRS editing domain"/>
    <property type="match status" value="1"/>
</dbReference>
<dbReference type="Pfam" id="PF08264">
    <property type="entry name" value="Anticodon_1"/>
    <property type="match status" value="1"/>
</dbReference>
<dbReference type="Gene3D" id="1.10.730.10">
    <property type="entry name" value="Isoleucyl-tRNA Synthetase, Domain 1"/>
    <property type="match status" value="1"/>
</dbReference>
<dbReference type="SUPFAM" id="SSF52374">
    <property type="entry name" value="Nucleotidylyl transferase"/>
    <property type="match status" value="1"/>
</dbReference>
<feature type="non-terminal residue" evidence="15">
    <location>
        <position position="1"/>
    </location>
</feature>
<evidence type="ECO:0000256" key="5">
    <source>
        <dbReference type="ARBA" id="ARBA00022741"/>
    </source>
</evidence>
<keyword evidence="7" id="KW-0648">Protein biosynthesis</keyword>
<evidence type="ECO:0000259" key="11">
    <source>
        <dbReference type="Pfam" id="PF00133"/>
    </source>
</evidence>
<evidence type="ECO:0000259" key="13">
    <source>
        <dbReference type="Pfam" id="PF09334"/>
    </source>
</evidence>
<dbReference type="InterPro" id="IPR009080">
    <property type="entry name" value="tRNAsynth_Ia_anticodon-bd"/>
</dbReference>
<dbReference type="InterPro" id="IPR009008">
    <property type="entry name" value="Val/Leu/Ile-tRNA-synth_edit"/>
</dbReference>
<proteinExistence type="inferred from homology"/>
<evidence type="ECO:0000259" key="14">
    <source>
        <dbReference type="Pfam" id="PF24810"/>
    </source>
</evidence>
<dbReference type="Pfam" id="PF24810">
    <property type="entry name" value="RBD_LARS1"/>
    <property type="match status" value="1"/>
</dbReference>
<protein>
    <recommendedName>
        <fullName evidence="3">leucine--tRNA ligase</fullName>
        <ecNumber evidence="3">6.1.1.4</ecNumber>
    </recommendedName>
    <alternativeName>
        <fullName evidence="9">Leucyl-tRNA synthetase</fullName>
    </alternativeName>
</protein>
<dbReference type="EC" id="6.1.1.4" evidence="3"/>
<evidence type="ECO:0000256" key="6">
    <source>
        <dbReference type="ARBA" id="ARBA00022840"/>
    </source>
</evidence>
<evidence type="ECO:0000313" key="16">
    <source>
        <dbReference type="Proteomes" id="UP001194696"/>
    </source>
</evidence>
<feature type="domain" description="Leucine--tRNA ligase RagD-binding" evidence="14">
    <location>
        <begin position="1085"/>
        <end position="1155"/>
    </location>
</feature>
<dbReference type="SUPFAM" id="SSF47323">
    <property type="entry name" value="Anticodon-binding domain of a subclass of class I aminoacyl-tRNA synthetases"/>
    <property type="match status" value="1"/>
</dbReference>
<dbReference type="GO" id="GO:0004812">
    <property type="term" value="F:aminoacyl-tRNA ligase activity"/>
    <property type="evidence" value="ECO:0007669"/>
    <property type="project" value="UniProtKB-KW"/>
</dbReference>
<dbReference type="PANTHER" id="PTHR45794:SF1">
    <property type="entry name" value="LEUCINE--TRNA LIGASE, CYTOPLASMIC"/>
    <property type="match status" value="1"/>
</dbReference>
<feature type="domain" description="Aminoacyl-tRNA synthetase class Ia" evidence="11">
    <location>
        <begin position="165"/>
        <end position="239"/>
    </location>
</feature>
<reference evidence="15 16" key="1">
    <citation type="journal article" date="2020" name="Fungal Divers.">
        <title>Resolving the Mortierellaceae phylogeny through synthesis of multi-gene phylogenetics and phylogenomics.</title>
        <authorList>
            <person name="Vandepol N."/>
            <person name="Liber J."/>
            <person name="Desiro A."/>
            <person name="Na H."/>
            <person name="Kennedy M."/>
            <person name="Barry K."/>
            <person name="Grigoriev I.V."/>
            <person name="Miller A.N."/>
            <person name="O'Donnell K."/>
            <person name="Stajich J.E."/>
            <person name="Bonito G."/>
        </authorList>
    </citation>
    <scope>NUCLEOTIDE SEQUENCE [LARGE SCALE GENOMIC DNA]</scope>
    <source>
        <strain evidence="15 16">AD045</strain>
    </source>
</reference>
<evidence type="ECO:0000256" key="8">
    <source>
        <dbReference type="ARBA" id="ARBA00023146"/>
    </source>
</evidence>
<dbReference type="CDD" id="cd07959">
    <property type="entry name" value="Anticodon_Ia_Leu_AEc"/>
    <property type="match status" value="1"/>
</dbReference>
<dbReference type="Gene3D" id="3.40.50.620">
    <property type="entry name" value="HUPs"/>
    <property type="match status" value="1"/>
</dbReference>
<accession>A0ABQ7JMM9</accession>
<dbReference type="Gene3D" id="3.90.740.10">
    <property type="entry name" value="Valyl/Leucyl/Isoleucyl-tRNA synthetase, editing domain"/>
    <property type="match status" value="1"/>
</dbReference>
<dbReference type="InterPro" id="IPR002300">
    <property type="entry name" value="aa-tRNA-synth_Ia"/>
</dbReference>
<keyword evidence="4" id="KW-0436">Ligase</keyword>
<keyword evidence="6" id="KW-0067">ATP-binding</keyword>
<keyword evidence="16" id="KW-1185">Reference proteome</keyword>
<dbReference type="PANTHER" id="PTHR45794">
    <property type="entry name" value="LEUCYL-TRNA SYNTHETASE"/>
    <property type="match status" value="1"/>
</dbReference>
<organism evidence="15 16">
    <name type="scientific">Linnemannia gamsii</name>
    <dbReference type="NCBI Taxonomy" id="64522"/>
    <lineage>
        <taxon>Eukaryota</taxon>
        <taxon>Fungi</taxon>
        <taxon>Fungi incertae sedis</taxon>
        <taxon>Mucoromycota</taxon>
        <taxon>Mortierellomycotina</taxon>
        <taxon>Mortierellomycetes</taxon>
        <taxon>Mortierellales</taxon>
        <taxon>Mortierellaceae</taxon>
        <taxon>Linnemannia</taxon>
    </lineage>
</organism>
<sequence length="1222" mass="137859">SRQALHDIPIFVLIGTILASVWQYHHACVREDQAFEPCIVVVAVDLAITQIRAQLTEKKRQKEEREPPPLVEHPTVDDNFPTYAALLYTLLFCIESSLSLVIMERMCCAGGAEMVGVGAEVCLDSSMSEPKTAKRDALMDIEKKAQKIWEDNKSFEVNAPTIEEYANIETIHQDHPKFLSTTAYPYLNGRLHLGHGFTISKIEFATGYHRLQGKRALFPLGWHCTGMPIRACADKLAREMEMFGKDYIVPEVSEEATPEIANLNLKETDRVDPTKIVAKKGKVAAKNTGLKYQFQIMEQIGVPREEIHKFADPQHWLTYFPPIATDDCKKIGYKIDFRRSFITTDANPFYDAFIRWQFNKLKALDKVKFGERYTIYSPKDGQPCMDHDRQSGEGVGPQDYTCIKLKVLEFAPEAKAIIAANKELEGKKIFMVAATLRPETMYGQTNCFVGVDIKYGVFKTRNADELFMMTERAARNMAFQNLSPSTGEVVKVADFVGRQLIGTQIQAPLSSYPSVYVLPMDGVLATKGTGVVTSVPSDSPDDYATVMDLKKKPDYYKIQPEWITSYEPIPIINTPAYGNLAAPAVCAQMKINSQKDKTQLALAKEAVYKDGFYNGVMVIGEHAGKSVQDAKPLIRQMLIDANQAVPYNEPENLVMSRSGEECVVALMDQWYLDYGETEWRKQAEECLAGMNVYTDETRHAFEKNLAWLNQWACARSYGLGTRLPWDHNFLVESLSDSTIYMAYYTIAALLQGGSIDGSVPGPLGIKAEQMTDQAFEYILADGPLPTDTDIPKASLDKLRREFEYFYPLDVRTSGKELIPNHLTFAIYNHVALFPKKYWPRSIRANGHLMMNGEKMSKSLGNFLGLAEAAEKYGADATRLALADAGDSGEDANFEDSTANSAILKLHTLLEWIQETLAQKDQMRTTGRAEYNFYDRVFESQMNKLINQTEADYEATFYREAVKSGFYELTAARDFYREACALMDIPMNKELFMRYLEVQTLVISPIVTHWSEYVWGTVLGKEGLIVNARWPKAGPVDETVLQEMDYLRRQLANVRATETQANKKKKKGKTDAFDPMKPKKITILLAAKFPEWQETSIAVLQGAYQPENKDGKLFDDNQVKKELAAKGLMKDKKVMPFLHDLKKKVEQQGPSVFSRALSFDEPELLKERSEYLRKVLGYQMLTLIKSDEVVAATEGDADQEDYVRSAEQSVPGQPTFVVKNISA</sequence>
<dbReference type="Pfam" id="PF09334">
    <property type="entry name" value="tRNA-synt_1g"/>
    <property type="match status" value="1"/>
</dbReference>
<feature type="domain" description="Methionyl/Leucyl tRNA synthetase" evidence="13">
    <location>
        <begin position="814"/>
        <end position="898"/>
    </location>
</feature>
<dbReference type="EMBL" id="JAAAIM010001227">
    <property type="protein sequence ID" value="KAG0280877.1"/>
    <property type="molecule type" value="Genomic_DNA"/>
</dbReference>